<feature type="signal peptide" evidence="1">
    <location>
        <begin position="1"/>
        <end position="25"/>
    </location>
</feature>
<evidence type="ECO:0008006" key="4">
    <source>
        <dbReference type="Google" id="ProtNLM"/>
    </source>
</evidence>
<evidence type="ECO:0000256" key="1">
    <source>
        <dbReference type="SAM" id="SignalP"/>
    </source>
</evidence>
<organism evidence="2 3">
    <name type="scientific">Bartonella tribocorum (strain DSM 28219 / CCUG 45778 / CIP 105476 / IBS 506)</name>
    <dbReference type="NCBI Taxonomy" id="382640"/>
    <lineage>
        <taxon>Bacteria</taxon>
        <taxon>Pseudomonadati</taxon>
        <taxon>Pseudomonadota</taxon>
        <taxon>Alphaproteobacteria</taxon>
        <taxon>Hyphomicrobiales</taxon>
        <taxon>Bartonellaceae</taxon>
        <taxon>Bartonella</taxon>
    </lineage>
</organism>
<accession>A9IXP2</accession>
<protein>
    <recommendedName>
        <fullName evidence="4">Conjugal transfer protein TrbH</fullName>
    </recommendedName>
</protein>
<name>A9IXP2_BART1</name>
<evidence type="ECO:0000313" key="3">
    <source>
        <dbReference type="Proteomes" id="UP000001592"/>
    </source>
</evidence>
<reference evidence="2 3" key="1">
    <citation type="journal article" date="2007" name="Nat. Genet.">
        <title>Genomic analysis of Bartonella identifies type IV secretion systems as host adaptability factors.</title>
        <authorList>
            <person name="Saenz H.L."/>
            <person name="Engel P."/>
            <person name="Stoeckli M.C."/>
            <person name="Lanz C."/>
            <person name="Raddatz G."/>
            <person name="Vayssier-Taussat M."/>
            <person name="Birtles R."/>
            <person name="Schuster S.C."/>
            <person name="Dehio C."/>
        </authorList>
    </citation>
    <scope>NUCLEOTIDE SEQUENCE [LARGE SCALE GENOMIC DNA]</scope>
    <source>
        <strain evidence="3">DSM 28219 / CCUG 45778 / CIP 105476 / IBS 506</strain>
    </source>
</reference>
<dbReference type="PROSITE" id="PS51257">
    <property type="entry name" value="PROKAR_LIPOPROTEIN"/>
    <property type="match status" value="1"/>
</dbReference>
<dbReference type="AlphaFoldDB" id="A9IXP2"/>
<feature type="chain" id="PRO_5002736216" description="Conjugal transfer protein TrbH" evidence="1">
    <location>
        <begin position="26"/>
        <end position="136"/>
    </location>
</feature>
<evidence type="ECO:0000313" key="2">
    <source>
        <dbReference type="EMBL" id="CAK02212.1"/>
    </source>
</evidence>
<dbReference type="EMBL" id="AM260525">
    <property type="protein sequence ID" value="CAK02212.1"/>
    <property type="molecule type" value="Genomic_DNA"/>
</dbReference>
<keyword evidence="3" id="KW-1185">Reference proteome</keyword>
<dbReference type="Proteomes" id="UP000001592">
    <property type="component" value="Chromosome"/>
</dbReference>
<dbReference type="HOGENOM" id="CLU_142795_0_0_5"/>
<dbReference type="KEGG" id="btr:BT_2015"/>
<keyword evidence="1" id="KW-0732">Signal</keyword>
<proteinExistence type="predicted"/>
<dbReference type="eggNOG" id="ENOG5033AN4">
    <property type="taxonomic scope" value="Bacteria"/>
</dbReference>
<gene>
    <name evidence="2" type="ordered locus">BT_2015</name>
</gene>
<sequence length="136" mass="15628">MREGGKMSKYLLPLPLMLVAGCASLNYSSSYVDQHVTQADIQLIAHDFVRNLKHSLPPAKTTLIVKKSKIEDNFTPLFIDLLQRNGYCVIYTDQPNRYQNGVKLTYQIMPINIGILSTVYYDEAGVTRYYVRTYKR</sequence>